<sequence>MQEMYKRVTETLKRSAQAIRANAIIGLSVDID</sequence>
<organism evidence="1 2">
    <name type="scientific">Sphingobacterium puteale</name>
    <dbReference type="NCBI Taxonomy" id="2420510"/>
    <lineage>
        <taxon>Bacteria</taxon>
        <taxon>Pseudomonadati</taxon>
        <taxon>Bacteroidota</taxon>
        <taxon>Sphingobacteriia</taxon>
        <taxon>Sphingobacteriales</taxon>
        <taxon>Sphingobacteriaceae</taxon>
        <taxon>Sphingobacterium</taxon>
    </lineage>
</organism>
<protein>
    <submittedName>
        <fullName evidence="1">Uncharacterized protein</fullName>
    </submittedName>
</protein>
<keyword evidence="2" id="KW-1185">Reference proteome</keyword>
<dbReference type="Proteomes" id="UP000282423">
    <property type="component" value="Unassembled WGS sequence"/>
</dbReference>
<name>A0A420VYC7_9SPHI</name>
<gene>
    <name evidence="1" type="ORF">D7322_13670</name>
</gene>
<evidence type="ECO:0000313" key="1">
    <source>
        <dbReference type="EMBL" id="RKO71197.1"/>
    </source>
</evidence>
<dbReference type="EMBL" id="RBWS01000009">
    <property type="protein sequence ID" value="RKO71197.1"/>
    <property type="molecule type" value="Genomic_DNA"/>
</dbReference>
<accession>A0A420VYC7</accession>
<evidence type="ECO:0000313" key="2">
    <source>
        <dbReference type="Proteomes" id="UP000282423"/>
    </source>
</evidence>
<comment type="caution">
    <text evidence="1">The sequence shown here is derived from an EMBL/GenBank/DDBJ whole genome shotgun (WGS) entry which is preliminary data.</text>
</comment>
<reference evidence="1 2" key="1">
    <citation type="submission" date="2018-10" db="EMBL/GenBank/DDBJ databases">
        <title>Sphingobacterium sp. M05W1-28.</title>
        <authorList>
            <person name="Cai H."/>
        </authorList>
    </citation>
    <scope>NUCLEOTIDE SEQUENCE [LARGE SCALE GENOMIC DNA]</scope>
    <source>
        <strain evidence="1 2">M05W1-28</strain>
    </source>
</reference>
<dbReference type="AlphaFoldDB" id="A0A420VYC7"/>
<proteinExistence type="predicted"/>